<organism evidence="4 5">
    <name type="scientific">Pseudorhodoplanes sinuspersici</name>
    <dbReference type="NCBI Taxonomy" id="1235591"/>
    <lineage>
        <taxon>Bacteria</taxon>
        <taxon>Pseudomonadati</taxon>
        <taxon>Pseudomonadota</taxon>
        <taxon>Alphaproteobacteria</taxon>
        <taxon>Hyphomicrobiales</taxon>
        <taxon>Pseudorhodoplanes</taxon>
    </lineage>
</organism>
<dbReference type="Pfam" id="PF01774">
    <property type="entry name" value="UreD"/>
    <property type="match status" value="1"/>
</dbReference>
<evidence type="ECO:0000313" key="4">
    <source>
        <dbReference type="EMBL" id="ARQ00637.1"/>
    </source>
</evidence>
<comment type="subunit">
    <text evidence="3">UreD, UreF and UreG form a complex that acts as a GTP-hydrolysis-dependent molecular chaperone, activating the urease apoprotein by helping to assemble the nickel containing metallocenter of UreC. The UreE protein probably delivers the nickel.</text>
</comment>
<evidence type="ECO:0000256" key="1">
    <source>
        <dbReference type="ARBA" id="ARBA00007177"/>
    </source>
</evidence>
<keyword evidence="3" id="KW-0996">Nickel insertion</keyword>
<dbReference type="HAMAP" id="MF_01384">
    <property type="entry name" value="UreD"/>
    <property type="match status" value="1"/>
</dbReference>
<comment type="similarity">
    <text evidence="1 3">Belongs to the UreD family.</text>
</comment>
<dbReference type="PANTHER" id="PTHR33643">
    <property type="entry name" value="UREASE ACCESSORY PROTEIN D"/>
    <property type="match status" value="1"/>
</dbReference>
<evidence type="ECO:0000313" key="5">
    <source>
        <dbReference type="Proteomes" id="UP000194137"/>
    </source>
</evidence>
<dbReference type="Proteomes" id="UP000194137">
    <property type="component" value="Chromosome"/>
</dbReference>
<dbReference type="KEGG" id="psin:CAK95_17300"/>
<gene>
    <name evidence="3" type="primary">ureD</name>
    <name evidence="4" type="ORF">CAK95_17300</name>
</gene>
<comment type="function">
    <text evidence="3">Required for maturation of urease via the functional incorporation of the urease nickel metallocenter.</text>
</comment>
<proteinExistence type="inferred from homology"/>
<accession>A0A1W6ZT97</accession>
<dbReference type="RefSeq" id="WP_086089034.1">
    <property type="nucleotide sequence ID" value="NZ_CP021112.1"/>
</dbReference>
<keyword evidence="5" id="KW-1185">Reference proteome</keyword>
<comment type="subcellular location">
    <subcellularLocation>
        <location evidence="3">Cytoplasm</location>
    </subcellularLocation>
</comment>
<dbReference type="OrthoDB" id="9798842at2"/>
<dbReference type="GO" id="GO:0005737">
    <property type="term" value="C:cytoplasm"/>
    <property type="evidence" value="ECO:0007669"/>
    <property type="project" value="UniProtKB-SubCell"/>
</dbReference>
<dbReference type="InterPro" id="IPR002669">
    <property type="entry name" value="UreD"/>
</dbReference>
<dbReference type="EMBL" id="CP021112">
    <property type="protein sequence ID" value="ARQ00637.1"/>
    <property type="molecule type" value="Genomic_DNA"/>
</dbReference>
<sequence>MTPATGKADSASIFANNRARGHIAVSVTVSDGRTRRRQVEESGSYRIRFPNTDGIESEAVIVNTAGGVAGGDDFSVSIAASDNARLAVTTAAAEKIYRAIDTPARMNVSLSVASGAALRWLPQETILFDETRLHRDISVDLDDTASLLMVEAVIFGRAAMNETVRSGELVDRWRIRRNGRLVFAETLKLDGDVSALLARPATGKGAVALATIIMAPGHDSIVESLRALIEDLSSEAGVSAWNDIAVIRLCSVDAAALRRDLVSVLNVVGGALPRLWTN</sequence>
<keyword evidence="2 3" id="KW-0143">Chaperone</keyword>
<dbReference type="STRING" id="1235591.CAK95_17300"/>
<dbReference type="PANTHER" id="PTHR33643:SF1">
    <property type="entry name" value="UREASE ACCESSORY PROTEIN D"/>
    <property type="match status" value="1"/>
</dbReference>
<keyword evidence="3" id="KW-0963">Cytoplasm</keyword>
<reference evidence="4 5" key="1">
    <citation type="submission" date="2017-05" db="EMBL/GenBank/DDBJ databases">
        <title>Full genome sequence of Pseudorhodoplanes sinuspersici.</title>
        <authorList>
            <person name="Dastgheib S.M.M."/>
            <person name="Shavandi M."/>
            <person name="Tirandaz H."/>
        </authorList>
    </citation>
    <scope>NUCLEOTIDE SEQUENCE [LARGE SCALE GENOMIC DNA]</scope>
    <source>
        <strain evidence="4 5">RIPI110</strain>
    </source>
</reference>
<dbReference type="GO" id="GO:0016151">
    <property type="term" value="F:nickel cation binding"/>
    <property type="evidence" value="ECO:0007669"/>
    <property type="project" value="UniProtKB-UniRule"/>
</dbReference>
<dbReference type="AlphaFoldDB" id="A0A1W6ZT97"/>
<evidence type="ECO:0000256" key="2">
    <source>
        <dbReference type="ARBA" id="ARBA00023186"/>
    </source>
</evidence>
<protein>
    <recommendedName>
        <fullName evidence="3">Urease accessory protein UreD</fullName>
    </recommendedName>
</protein>
<evidence type="ECO:0000256" key="3">
    <source>
        <dbReference type="HAMAP-Rule" id="MF_01384"/>
    </source>
</evidence>
<name>A0A1W6ZT97_9HYPH</name>